<evidence type="ECO:0008006" key="3">
    <source>
        <dbReference type="Google" id="ProtNLM"/>
    </source>
</evidence>
<evidence type="ECO:0000313" key="2">
    <source>
        <dbReference type="EMBL" id="KKN22476.1"/>
    </source>
</evidence>
<sequence>MPKDITTLPPDKLLEEIPNTNETWFIENMTLFAGDHWMNAAGWVGPQLDKKDPGASQMMEDIKRAFVSKNVVREIVSRHVAGVLGNDPIWKVTSDMLENADPPEDPPEGGEPEEITPSPLEVEAEEIIRAWWDGSQGLVAGEEALSSPLTVIKSAIERALLTDRGPLRLFIPSKFLTEVSTEATDEKGAARETAVIETSEPGETLKKIFLLGPEADQATVGLDNNAMTQYGIYLIDADDPDTAEIEGVGHTGEIVFVDEDEMTHIRIIEADYDPKGEFDEIKIEMGGKLTMFEIQVPRLVSDSVRQLQKQLNMILTMMGRNVVQAGFLERILLNAQLPGVTQLNEVTGEEDFIPDDLELGPGATAFIQGVTYQDADGDEHIADPKVVYRNPVETKTFIESREEIYRQILEEAKQSHILTVGEANLSGKSRMESRFDYEASLEDTQHEVEQALTWVFETVLKMVGIFSGTPDMFNSLNVSVQTELNLGRPGPDEVKMVIDKVDAKLQSRRAGMSELGTKDVETEEAQIEKEQLKSTQDRFTSLASAIQETRGKFDAGNPDLDEEGDE</sequence>
<organism evidence="2">
    <name type="scientific">marine sediment metagenome</name>
    <dbReference type="NCBI Taxonomy" id="412755"/>
    <lineage>
        <taxon>unclassified sequences</taxon>
        <taxon>metagenomes</taxon>
        <taxon>ecological metagenomes</taxon>
    </lineage>
</organism>
<proteinExistence type="predicted"/>
<dbReference type="EMBL" id="LAZR01003058">
    <property type="protein sequence ID" value="KKN22476.1"/>
    <property type="molecule type" value="Genomic_DNA"/>
</dbReference>
<comment type="caution">
    <text evidence="2">The sequence shown here is derived from an EMBL/GenBank/DDBJ whole genome shotgun (WGS) entry which is preliminary data.</text>
</comment>
<gene>
    <name evidence="2" type="ORF">LCGC14_0914850</name>
</gene>
<feature type="compositionally biased region" description="Acidic residues" evidence="1">
    <location>
        <begin position="101"/>
        <end position="114"/>
    </location>
</feature>
<evidence type="ECO:0000256" key="1">
    <source>
        <dbReference type="SAM" id="MobiDB-lite"/>
    </source>
</evidence>
<dbReference type="AlphaFoldDB" id="A0A0F9RBC9"/>
<protein>
    <recommendedName>
        <fullName evidence="3">DUF4055 domain-containing protein</fullName>
    </recommendedName>
</protein>
<accession>A0A0F9RBC9</accession>
<name>A0A0F9RBC9_9ZZZZ</name>
<feature type="region of interest" description="Disordered" evidence="1">
    <location>
        <begin position="96"/>
        <end position="116"/>
    </location>
</feature>
<reference evidence="2" key="1">
    <citation type="journal article" date="2015" name="Nature">
        <title>Complex archaea that bridge the gap between prokaryotes and eukaryotes.</title>
        <authorList>
            <person name="Spang A."/>
            <person name="Saw J.H."/>
            <person name="Jorgensen S.L."/>
            <person name="Zaremba-Niedzwiedzka K."/>
            <person name="Martijn J."/>
            <person name="Lind A.E."/>
            <person name="van Eijk R."/>
            <person name="Schleper C."/>
            <person name="Guy L."/>
            <person name="Ettema T.J."/>
        </authorList>
    </citation>
    <scope>NUCLEOTIDE SEQUENCE</scope>
</reference>